<dbReference type="GO" id="GO:0016810">
    <property type="term" value="F:hydrolase activity, acting on carbon-nitrogen (but not peptide) bonds"/>
    <property type="evidence" value="ECO:0007669"/>
    <property type="project" value="InterPro"/>
</dbReference>
<dbReference type="InterPro" id="IPR057744">
    <property type="entry name" value="OTAase-like"/>
</dbReference>
<dbReference type="InterPro" id="IPR006680">
    <property type="entry name" value="Amidohydro-rel"/>
</dbReference>
<sequence>MMKMTWTLIKNGTLIDGTGADPIENAAVLIKNNTIQRVGPENSIKIPKGTDILDAGGGFIMPGFIDAHIHVMANGFNREDTIYDPLSFYFYRAVENLRLTLDAGVTSVRDAGLADAGIKMAVEKGIIKGPRLQICVTPLSITGGHFDFWLKSGYDVKVTYPGYPDSICDGVEGVRKKVREVLRAGAEVIKVMVTGGIMSANDGPKAAQFTSEELRVVVEEASFKDNIKVMAHAHGVQGMKNAIDAGVHSIEHGTYLDDKIINMMLENGTFLVPTLMANKNIKELALQGKTREWETEAALKVFDIQKENIKRAYHAGVRIAMGTDCGVVEHGTNLKELALLCEIGMDPMEAIVAGTKTGAECMGWDSELGTLEAGKLADIVISRVDPLLDVEALGDPENIVVVIKDGEIVKDTLESISKKNFLSFDNI</sequence>
<dbReference type="STRING" id="118062.MCBB_0096"/>
<dbReference type="Pfam" id="PF01979">
    <property type="entry name" value="Amidohydro_1"/>
    <property type="match status" value="1"/>
</dbReference>
<reference evidence="2 3" key="1">
    <citation type="submission" date="2016-08" db="EMBL/GenBank/DDBJ databases">
        <authorList>
            <person name="Seilhamer J.J."/>
        </authorList>
    </citation>
    <scope>NUCLEOTIDE SEQUENCE [LARGE SCALE GENOMIC DNA]</scope>
    <source>
        <strain evidence="2">Buetzberg</strain>
    </source>
</reference>
<evidence type="ECO:0000259" key="1">
    <source>
        <dbReference type="Pfam" id="PF01979"/>
    </source>
</evidence>
<organism evidence="2 3">
    <name type="scientific">Methanobacterium congolense</name>
    <dbReference type="NCBI Taxonomy" id="118062"/>
    <lineage>
        <taxon>Archaea</taxon>
        <taxon>Methanobacteriati</taxon>
        <taxon>Methanobacteriota</taxon>
        <taxon>Methanomada group</taxon>
        <taxon>Methanobacteria</taxon>
        <taxon>Methanobacteriales</taxon>
        <taxon>Methanobacteriaceae</taxon>
        <taxon>Methanobacterium</taxon>
    </lineage>
</organism>
<accession>A0A1D3KZ74</accession>
<dbReference type="PANTHER" id="PTHR43135:SF3">
    <property type="entry name" value="ALPHA-D-RIBOSE 1-METHYLPHOSPHONATE 5-TRIPHOSPHATE DIPHOSPHATASE"/>
    <property type="match status" value="1"/>
</dbReference>
<keyword evidence="3" id="KW-1185">Reference proteome</keyword>
<dbReference type="CDD" id="cd01299">
    <property type="entry name" value="Met_dep_hydrolase_A"/>
    <property type="match status" value="1"/>
</dbReference>
<dbReference type="Gene3D" id="2.30.40.10">
    <property type="entry name" value="Urease, subunit C, domain 1"/>
    <property type="match status" value="1"/>
</dbReference>
<dbReference type="InterPro" id="IPR032466">
    <property type="entry name" value="Metal_Hydrolase"/>
</dbReference>
<dbReference type="Proteomes" id="UP000094707">
    <property type="component" value="Chromosome I"/>
</dbReference>
<protein>
    <recommendedName>
        <fullName evidence="1">Amidohydrolase-related domain-containing protein</fullName>
    </recommendedName>
</protein>
<dbReference type="AlphaFoldDB" id="A0A1D3KZ74"/>
<dbReference type="InterPro" id="IPR011059">
    <property type="entry name" value="Metal-dep_hydrolase_composite"/>
</dbReference>
<name>A0A1D3KZ74_9EURY</name>
<gene>
    <name evidence="2" type="ORF">MCBB_0096</name>
</gene>
<dbReference type="Gene3D" id="3.20.20.140">
    <property type="entry name" value="Metal-dependent hydrolases"/>
    <property type="match status" value="1"/>
</dbReference>
<dbReference type="SUPFAM" id="SSF51556">
    <property type="entry name" value="Metallo-dependent hydrolases"/>
    <property type="match status" value="1"/>
</dbReference>
<evidence type="ECO:0000313" key="2">
    <source>
        <dbReference type="EMBL" id="SCG84684.1"/>
    </source>
</evidence>
<dbReference type="PANTHER" id="PTHR43135">
    <property type="entry name" value="ALPHA-D-RIBOSE 1-METHYLPHOSPHONATE 5-TRIPHOSPHATE DIPHOSPHATASE"/>
    <property type="match status" value="1"/>
</dbReference>
<feature type="domain" description="Amidohydrolase-related" evidence="1">
    <location>
        <begin position="59"/>
        <end position="409"/>
    </location>
</feature>
<evidence type="ECO:0000313" key="3">
    <source>
        <dbReference type="Proteomes" id="UP000094707"/>
    </source>
</evidence>
<dbReference type="InterPro" id="IPR051781">
    <property type="entry name" value="Metallo-dep_Hydrolase"/>
</dbReference>
<dbReference type="EMBL" id="LT607756">
    <property type="protein sequence ID" value="SCG84684.1"/>
    <property type="molecule type" value="Genomic_DNA"/>
</dbReference>
<dbReference type="PATRIC" id="fig|129848.4.peg.101"/>
<dbReference type="KEGG" id="mcub:MCBB_0096"/>
<proteinExistence type="predicted"/>
<dbReference type="SUPFAM" id="SSF51338">
    <property type="entry name" value="Composite domain of metallo-dependent hydrolases"/>
    <property type="match status" value="1"/>
</dbReference>